<dbReference type="InterPro" id="IPR035919">
    <property type="entry name" value="EAL_sf"/>
</dbReference>
<dbReference type="CDD" id="cd06170">
    <property type="entry name" value="LuxR_C_like"/>
    <property type="match status" value="1"/>
</dbReference>
<keyword evidence="1" id="KW-0238">DNA-binding</keyword>
<dbReference type="GO" id="GO:0006355">
    <property type="term" value="P:regulation of DNA-templated transcription"/>
    <property type="evidence" value="ECO:0007669"/>
    <property type="project" value="InterPro"/>
</dbReference>
<proteinExistence type="predicted"/>
<dbReference type="InterPro" id="IPR016032">
    <property type="entry name" value="Sig_transdc_resp-reg_C-effctor"/>
</dbReference>
<evidence type="ECO:0000313" key="6">
    <source>
        <dbReference type="EMBL" id="PSX45451.1"/>
    </source>
</evidence>
<dbReference type="InterPro" id="IPR050706">
    <property type="entry name" value="Cyclic-di-GMP_PDE-like"/>
</dbReference>
<comment type="caution">
    <text evidence="2">Lacks conserved residue(s) required for the propagation of feature annotation.</text>
</comment>
<evidence type="ECO:0008006" key="8">
    <source>
        <dbReference type="Google" id="ProtNLM"/>
    </source>
</evidence>
<dbReference type="PROSITE" id="PS50110">
    <property type="entry name" value="RESPONSE_REGULATORY"/>
    <property type="match status" value="1"/>
</dbReference>
<dbReference type="GO" id="GO:0000160">
    <property type="term" value="P:phosphorelay signal transduction system"/>
    <property type="evidence" value="ECO:0007669"/>
    <property type="project" value="InterPro"/>
</dbReference>
<dbReference type="Gene3D" id="1.10.10.10">
    <property type="entry name" value="Winged helix-like DNA-binding domain superfamily/Winged helix DNA-binding domain"/>
    <property type="match status" value="1"/>
</dbReference>
<feature type="domain" description="HTH luxR-type" evidence="3">
    <location>
        <begin position="520"/>
        <end position="580"/>
    </location>
</feature>
<evidence type="ECO:0000259" key="4">
    <source>
        <dbReference type="PROSITE" id="PS50110"/>
    </source>
</evidence>
<dbReference type="InterPro" id="IPR000792">
    <property type="entry name" value="Tscrpt_reg_LuxR_C"/>
</dbReference>
<evidence type="ECO:0000256" key="2">
    <source>
        <dbReference type="PROSITE-ProRule" id="PRU00169"/>
    </source>
</evidence>
<dbReference type="SMART" id="SM00052">
    <property type="entry name" value="EAL"/>
    <property type="match status" value="1"/>
</dbReference>
<feature type="domain" description="Response regulatory" evidence="4">
    <location>
        <begin position="2"/>
        <end position="120"/>
    </location>
</feature>
<dbReference type="PANTHER" id="PTHR33121">
    <property type="entry name" value="CYCLIC DI-GMP PHOSPHODIESTERASE PDEF"/>
    <property type="match status" value="1"/>
</dbReference>
<name>A0AAX0Z035_9GAMM</name>
<evidence type="ECO:0000256" key="1">
    <source>
        <dbReference type="ARBA" id="ARBA00023125"/>
    </source>
</evidence>
<dbReference type="Pfam" id="PF00563">
    <property type="entry name" value="EAL"/>
    <property type="match status" value="1"/>
</dbReference>
<keyword evidence="7" id="KW-1185">Reference proteome</keyword>
<organism evidence="6 7">
    <name type="scientific">Photobacterium kishitanii</name>
    <dbReference type="NCBI Taxonomy" id="318456"/>
    <lineage>
        <taxon>Bacteria</taxon>
        <taxon>Pseudomonadati</taxon>
        <taxon>Pseudomonadota</taxon>
        <taxon>Gammaproteobacteria</taxon>
        <taxon>Vibrionales</taxon>
        <taxon>Vibrionaceae</taxon>
        <taxon>Photobacterium</taxon>
    </lineage>
</organism>
<comment type="caution">
    <text evidence="6">The sequence shown here is derived from an EMBL/GenBank/DDBJ whole genome shotgun (WGS) entry which is preliminary data.</text>
</comment>
<dbReference type="SUPFAM" id="SSF52172">
    <property type="entry name" value="CheY-like"/>
    <property type="match status" value="1"/>
</dbReference>
<dbReference type="InterPro" id="IPR036388">
    <property type="entry name" value="WH-like_DNA-bd_sf"/>
</dbReference>
<dbReference type="EMBL" id="PYOZ01000004">
    <property type="protein sequence ID" value="PSX45451.1"/>
    <property type="molecule type" value="Genomic_DNA"/>
</dbReference>
<dbReference type="GO" id="GO:0071111">
    <property type="term" value="F:cyclic-guanylate-specific phosphodiesterase activity"/>
    <property type="evidence" value="ECO:0007669"/>
    <property type="project" value="InterPro"/>
</dbReference>
<reference evidence="6 7" key="1">
    <citation type="submission" date="2018-01" db="EMBL/GenBank/DDBJ databases">
        <title>Whole genome sequencing of Histamine producing bacteria.</title>
        <authorList>
            <person name="Butler K."/>
        </authorList>
    </citation>
    <scope>NUCLEOTIDE SEQUENCE [LARGE SCALE GENOMIC DNA]</scope>
    <source>
        <strain evidence="6 7">A1-4</strain>
    </source>
</reference>
<dbReference type="AlphaFoldDB" id="A0AAX0Z035"/>
<dbReference type="Pfam" id="PF00196">
    <property type="entry name" value="GerE"/>
    <property type="match status" value="1"/>
</dbReference>
<dbReference type="PROSITE" id="PS50883">
    <property type="entry name" value="EAL"/>
    <property type="match status" value="1"/>
</dbReference>
<dbReference type="Gene3D" id="3.40.50.2300">
    <property type="match status" value="1"/>
</dbReference>
<dbReference type="InterPro" id="IPR001789">
    <property type="entry name" value="Sig_transdc_resp-reg_receiver"/>
</dbReference>
<evidence type="ECO:0000259" key="5">
    <source>
        <dbReference type="PROSITE" id="PS50883"/>
    </source>
</evidence>
<dbReference type="InterPro" id="IPR001633">
    <property type="entry name" value="EAL_dom"/>
</dbReference>
<dbReference type="SUPFAM" id="SSF46894">
    <property type="entry name" value="C-terminal effector domain of the bipartite response regulators"/>
    <property type="match status" value="1"/>
</dbReference>
<evidence type="ECO:0000313" key="7">
    <source>
        <dbReference type="Proteomes" id="UP000240728"/>
    </source>
</evidence>
<dbReference type="PROSITE" id="PS50043">
    <property type="entry name" value="HTH_LUXR_2"/>
    <property type="match status" value="1"/>
</dbReference>
<dbReference type="RefSeq" id="WP_045042760.1">
    <property type="nucleotide sequence ID" value="NZ_JZTB01000019.1"/>
</dbReference>
<dbReference type="Gene3D" id="3.20.20.450">
    <property type="entry name" value="EAL domain"/>
    <property type="match status" value="1"/>
</dbReference>
<accession>A0AAX0Z035</accession>
<protein>
    <recommendedName>
        <fullName evidence="8">Diguanylate phosphodiesterase</fullName>
    </recommendedName>
</protein>
<dbReference type="PRINTS" id="PR00038">
    <property type="entry name" value="HTHLUXR"/>
</dbReference>
<dbReference type="GO" id="GO:0003677">
    <property type="term" value="F:DNA binding"/>
    <property type="evidence" value="ECO:0007669"/>
    <property type="project" value="UniProtKB-KW"/>
</dbReference>
<dbReference type="PROSITE" id="PS00622">
    <property type="entry name" value="HTH_LUXR_1"/>
    <property type="match status" value="1"/>
</dbReference>
<evidence type="ECO:0000259" key="3">
    <source>
        <dbReference type="PROSITE" id="PS50043"/>
    </source>
</evidence>
<dbReference type="SMART" id="SM00421">
    <property type="entry name" value="HTH_LUXR"/>
    <property type="match status" value="1"/>
</dbReference>
<feature type="domain" description="EAL" evidence="5">
    <location>
        <begin position="133"/>
        <end position="382"/>
    </location>
</feature>
<dbReference type="SUPFAM" id="SSF141868">
    <property type="entry name" value="EAL domain-like"/>
    <property type="match status" value="1"/>
</dbReference>
<gene>
    <name evidence="6" type="ORF">C0W53_09525</name>
</gene>
<dbReference type="PANTHER" id="PTHR33121:SF70">
    <property type="entry name" value="SIGNALING PROTEIN YKOW"/>
    <property type="match status" value="1"/>
</dbReference>
<dbReference type="Proteomes" id="UP000240728">
    <property type="component" value="Unassembled WGS sequence"/>
</dbReference>
<dbReference type="CDD" id="cd01948">
    <property type="entry name" value="EAL"/>
    <property type="match status" value="1"/>
</dbReference>
<dbReference type="InterPro" id="IPR011006">
    <property type="entry name" value="CheY-like_superfamily"/>
</dbReference>
<sequence>MNILIIESDIIQSLNLQSILFDIKINNITISHTANEAIEQLQNYHFDIIFCSISAYDSITILSKYIKNKKLKNIVIISEENENISMLTYDMCNHLNYKSVDLLYKPFNINIVKKIIDKIINESNEFKSIKNDISLTNIDILRAFSENWIFLVYQPQFDFRNGDLLGVETLSRIRHPVYGDLKPDKFLPLIKDMGLMLHLFNLVLDKATSALGIFATNIKLSINICQNILQEDICDFIIDVCRKNNFTYSNLILELTEEQAYNRTPNLLANLARLELNNIKLSIDDFGTGYASLDQLINFPFSELKIDRKFISGICHDYKRQQMTKLSLFLAQSLGINCVAEGVEDKETWEYLRELGVDICQGYYTGKPLPIYEFKELYNLFIETKKNKPLVYKNATILILVNKSLSISAFERLLSKELDDYTIITESYTDTETINNILRDYAISFIISEYILFEKFKNIKFDTDINNASLLLLTDKKFDDNLKIKSNVIPIIRSGTLQEDVRNIIHNIKQNQTLLNPIYESLSKQEQAVTKLLIAGFTNKYIARELNLNEKTISTYKKRVLNKLNVNSTVELYQVLGHSIVK</sequence>